<dbReference type="GO" id="GO:0003735">
    <property type="term" value="F:structural constituent of ribosome"/>
    <property type="evidence" value="ECO:0007669"/>
    <property type="project" value="InterPro"/>
</dbReference>
<dbReference type="EMBL" id="MNVN01000010">
    <property type="protein sequence ID" value="OIO30971.1"/>
    <property type="molecule type" value="Genomic_DNA"/>
</dbReference>
<dbReference type="GO" id="GO:0019843">
    <property type="term" value="F:rRNA binding"/>
    <property type="evidence" value="ECO:0007669"/>
    <property type="project" value="UniProtKB-UniRule"/>
</dbReference>
<comment type="subunit">
    <text evidence="4">Part of the 50S ribosomal subunit. Contacts protein L29, and trigger factor when it is bound to the ribosome.</text>
</comment>
<comment type="caution">
    <text evidence="5">The sequence shown here is derived from an EMBL/GenBank/DDBJ whole genome shotgun (WGS) entry which is preliminary data.</text>
</comment>
<organism evidence="5 6">
    <name type="scientific">Candidatus Nomurabacteria bacterium CG1_02_43_90</name>
    <dbReference type="NCBI Taxonomy" id="1805281"/>
    <lineage>
        <taxon>Bacteria</taxon>
        <taxon>Candidatus Nomuraibacteriota</taxon>
    </lineage>
</organism>
<dbReference type="Proteomes" id="UP000181992">
    <property type="component" value="Unassembled WGS sequence"/>
</dbReference>
<sequence length="94" mass="10307">MGLGERVNVLVRPHITEKAAILAEKGTYVFEVARTTNKIEIAKAIEALYKVVPVRVNIINLPNTRVFVRGKNGVKAGVRKALVTLKSGDKIEIV</sequence>
<keyword evidence="4" id="KW-0699">rRNA-binding</keyword>
<dbReference type="GO" id="GO:0005840">
    <property type="term" value="C:ribosome"/>
    <property type="evidence" value="ECO:0007669"/>
    <property type="project" value="UniProtKB-KW"/>
</dbReference>
<dbReference type="STRING" id="1805281.AUJ77_01340"/>
<dbReference type="AlphaFoldDB" id="A0A1J4V4Q4"/>
<dbReference type="Pfam" id="PF00276">
    <property type="entry name" value="Ribosomal_L23"/>
    <property type="match status" value="1"/>
</dbReference>
<evidence type="ECO:0000256" key="3">
    <source>
        <dbReference type="ARBA" id="ARBA00023274"/>
    </source>
</evidence>
<dbReference type="GO" id="GO:0006412">
    <property type="term" value="P:translation"/>
    <property type="evidence" value="ECO:0007669"/>
    <property type="project" value="UniProtKB-UniRule"/>
</dbReference>
<name>A0A1J4V4Q4_9BACT</name>
<comment type="function">
    <text evidence="4">One of the early assembly proteins it binds 23S rRNA. One of the proteins that surrounds the polypeptide exit tunnel on the outside of the ribosome. Forms the main docking site for trigger factor binding to the ribosome.</text>
</comment>
<comment type="similarity">
    <text evidence="1 4">Belongs to the universal ribosomal protein uL23 family.</text>
</comment>
<dbReference type="InterPro" id="IPR013025">
    <property type="entry name" value="Ribosomal_uL23-like"/>
</dbReference>
<dbReference type="HAMAP" id="MF_01369_B">
    <property type="entry name" value="Ribosomal_uL23_B"/>
    <property type="match status" value="1"/>
</dbReference>
<evidence type="ECO:0000256" key="1">
    <source>
        <dbReference type="ARBA" id="ARBA00006700"/>
    </source>
</evidence>
<gene>
    <name evidence="4" type="primary">rplW</name>
    <name evidence="5" type="ORF">AUJ77_01340</name>
</gene>
<dbReference type="InterPro" id="IPR012678">
    <property type="entry name" value="Ribosomal_uL23/eL15/eS24_sf"/>
</dbReference>
<reference evidence="5 6" key="1">
    <citation type="journal article" date="2016" name="Environ. Microbiol.">
        <title>Genomic resolution of a cold subsurface aquifer community provides metabolic insights for novel microbes adapted to high CO concentrations.</title>
        <authorList>
            <person name="Probst A.J."/>
            <person name="Castelle C.J."/>
            <person name="Singh A."/>
            <person name="Brown C.T."/>
            <person name="Anantharaman K."/>
            <person name="Sharon I."/>
            <person name="Hug L.A."/>
            <person name="Burstein D."/>
            <person name="Emerson J.B."/>
            <person name="Thomas B.C."/>
            <person name="Banfield J.F."/>
        </authorList>
    </citation>
    <scope>NUCLEOTIDE SEQUENCE [LARGE SCALE GENOMIC DNA]</scope>
    <source>
        <strain evidence="5">CG1_02_43_90</strain>
    </source>
</reference>
<evidence type="ECO:0000313" key="6">
    <source>
        <dbReference type="Proteomes" id="UP000181992"/>
    </source>
</evidence>
<keyword evidence="4" id="KW-0694">RNA-binding</keyword>
<dbReference type="InterPro" id="IPR012677">
    <property type="entry name" value="Nucleotide-bd_a/b_plait_sf"/>
</dbReference>
<evidence type="ECO:0000313" key="5">
    <source>
        <dbReference type="EMBL" id="OIO30971.1"/>
    </source>
</evidence>
<dbReference type="GO" id="GO:1990904">
    <property type="term" value="C:ribonucleoprotein complex"/>
    <property type="evidence" value="ECO:0007669"/>
    <property type="project" value="UniProtKB-KW"/>
</dbReference>
<protein>
    <recommendedName>
        <fullName evidence="4">Large ribosomal subunit protein uL23</fullName>
    </recommendedName>
</protein>
<dbReference type="Gene3D" id="3.30.70.330">
    <property type="match status" value="1"/>
</dbReference>
<evidence type="ECO:0000256" key="2">
    <source>
        <dbReference type="ARBA" id="ARBA00022980"/>
    </source>
</evidence>
<proteinExistence type="inferred from homology"/>
<keyword evidence="2 4" id="KW-0689">Ribosomal protein</keyword>
<dbReference type="SUPFAM" id="SSF54189">
    <property type="entry name" value="Ribosomal proteins S24e, L23 and L15e"/>
    <property type="match status" value="1"/>
</dbReference>
<evidence type="ECO:0000256" key="4">
    <source>
        <dbReference type="HAMAP-Rule" id="MF_01369"/>
    </source>
</evidence>
<keyword evidence="3 4" id="KW-0687">Ribonucleoprotein</keyword>
<accession>A0A1J4V4Q4</accession>